<dbReference type="Pfam" id="PF13439">
    <property type="entry name" value="Glyco_transf_4"/>
    <property type="match status" value="1"/>
</dbReference>
<feature type="domain" description="Glycosyltransferase subfamily 4-like N-terminal" evidence="2">
    <location>
        <begin position="15"/>
        <end position="207"/>
    </location>
</feature>
<evidence type="ECO:0000313" key="4">
    <source>
        <dbReference type="Proteomes" id="UP000199421"/>
    </source>
</evidence>
<keyword evidence="3" id="KW-0808">Transferase</keyword>
<name>A0A1H7YX94_OLID1</name>
<dbReference type="STRING" id="407022.SAMN05661044_05363"/>
<dbReference type="GO" id="GO:0016757">
    <property type="term" value="F:glycosyltransferase activity"/>
    <property type="evidence" value="ECO:0007669"/>
    <property type="project" value="InterPro"/>
</dbReference>
<dbReference type="Gene3D" id="3.40.50.2000">
    <property type="entry name" value="Glycogen Phosphorylase B"/>
    <property type="match status" value="2"/>
</dbReference>
<evidence type="ECO:0000259" key="1">
    <source>
        <dbReference type="Pfam" id="PF00534"/>
    </source>
</evidence>
<dbReference type="InterPro" id="IPR050194">
    <property type="entry name" value="Glycosyltransferase_grp1"/>
</dbReference>
<dbReference type="OrthoDB" id="9787111at2"/>
<dbReference type="CDD" id="cd03823">
    <property type="entry name" value="GT4_ExpE7-like"/>
    <property type="match status" value="1"/>
</dbReference>
<dbReference type="PANTHER" id="PTHR45947">
    <property type="entry name" value="SULFOQUINOVOSYL TRANSFERASE SQD2"/>
    <property type="match status" value="1"/>
</dbReference>
<dbReference type="RefSeq" id="WP_093332455.1">
    <property type="nucleotide sequence ID" value="NZ_FOAF01000014.1"/>
</dbReference>
<feature type="domain" description="Glycosyl transferase family 1" evidence="1">
    <location>
        <begin position="212"/>
        <end position="373"/>
    </location>
</feature>
<dbReference type="InterPro" id="IPR001296">
    <property type="entry name" value="Glyco_trans_1"/>
</dbReference>
<protein>
    <submittedName>
        <fullName evidence="3">Glycosyltransferase involved in cell wall bisynthesis</fullName>
    </submittedName>
</protein>
<gene>
    <name evidence="3" type="ORF">SAMN05661044_05363</name>
</gene>
<dbReference type="PANTHER" id="PTHR45947:SF3">
    <property type="entry name" value="SULFOQUINOVOSYL TRANSFERASE SQD2"/>
    <property type="match status" value="1"/>
</dbReference>
<accession>A0A1H7YX94</accession>
<organism evidence="3 4">
    <name type="scientific">Olivibacter domesticus</name>
    <name type="common">Pseudosphingobacterium domesticum</name>
    <dbReference type="NCBI Taxonomy" id="407022"/>
    <lineage>
        <taxon>Bacteria</taxon>
        <taxon>Pseudomonadati</taxon>
        <taxon>Bacteroidota</taxon>
        <taxon>Sphingobacteriia</taxon>
        <taxon>Sphingobacteriales</taxon>
        <taxon>Sphingobacteriaceae</taxon>
        <taxon>Olivibacter</taxon>
    </lineage>
</organism>
<keyword evidence="4" id="KW-1185">Reference proteome</keyword>
<reference evidence="4" key="1">
    <citation type="submission" date="2016-10" db="EMBL/GenBank/DDBJ databases">
        <authorList>
            <person name="Varghese N."/>
            <person name="Submissions S."/>
        </authorList>
    </citation>
    <scope>NUCLEOTIDE SEQUENCE [LARGE SCALE GENOMIC DNA]</scope>
    <source>
        <strain evidence="4">DSM 18733</strain>
    </source>
</reference>
<dbReference type="Pfam" id="PF00534">
    <property type="entry name" value="Glycos_transf_1"/>
    <property type="match status" value="1"/>
</dbReference>
<dbReference type="EMBL" id="FOAF01000014">
    <property type="protein sequence ID" value="SEM50464.1"/>
    <property type="molecule type" value="Genomic_DNA"/>
</dbReference>
<evidence type="ECO:0000259" key="2">
    <source>
        <dbReference type="Pfam" id="PF13439"/>
    </source>
</evidence>
<dbReference type="InterPro" id="IPR028098">
    <property type="entry name" value="Glyco_trans_4-like_N"/>
</dbReference>
<evidence type="ECO:0000313" key="3">
    <source>
        <dbReference type="EMBL" id="SEM50464.1"/>
    </source>
</evidence>
<proteinExistence type="predicted"/>
<sequence length="395" mass="45335">MRIALFNTFYSPRFVGGAEVSVQLLAEGLVKEGHTVYVFTIGDADEKDLINGVEIIRLKHRNIFSPYMPKKHNKIISSIWLMLDSFNPFFHKKLARILKEIQPNIVHTNNVLGFSPTIWRTFKTLKLPLVHTMRDYYLLCHKCNMFNNGKNCEQLCKPCAMTHQLKKPLVKIPDVLIGVSNFILGKHEQIIKLSSHQKTKVIYNAVNIPSYQNSKPMASDEIVLGYMGRISTDKGLDYMVEQLLNLNTKQQKQVKLLMAGKGEPDYIAQLELKLRNVKHLFVGVVSPQEFYKSIDVTIVPSLWQEPFGRVVIESLAHSTPVILSNNGGLSELHRENCTWLFTPQQKELLEVVREILDNPEVINQKRHHARKYATGFSVEHNVKQYLSVYQELINS</sequence>
<dbReference type="SUPFAM" id="SSF53756">
    <property type="entry name" value="UDP-Glycosyltransferase/glycogen phosphorylase"/>
    <property type="match status" value="1"/>
</dbReference>
<dbReference type="Proteomes" id="UP000199421">
    <property type="component" value="Unassembled WGS sequence"/>
</dbReference>
<dbReference type="AlphaFoldDB" id="A0A1H7YX94"/>